<gene>
    <name evidence="1" type="ORF">SLS58_004088</name>
</gene>
<keyword evidence="2" id="KW-1185">Reference proteome</keyword>
<sequence>MSNTPSTTEEHSQENATARETLETLSNLENMANSSLDHFNARILNRAGDAAEIPIDKIVSKTRFMRTYSSTPEKIPDEIHSCIKAFASGPMGSEIKNIAENAAQQLAGTSPGQRAVIEQSAITLDEILGLCRLDVCFFSYIVKTKSIAETCQIVLACCVVVSSVAVADIEESTLRVIVRSSFYNHSPAVKKLVVDEMFWKILRKRDETPLTEEEQGELRNHKSAMEEYWKTAGKA</sequence>
<evidence type="ECO:0000313" key="1">
    <source>
        <dbReference type="EMBL" id="KAL1645017.1"/>
    </source>
</evidence>
<evidence type="ECO:0000313" key="2">
    <source>
        <dbReference type="Proteomes" id="UP001521184"/>
    </source>
</evidence>
<dbReference type="Proteomes" id="UP001521184">
    <property type="component" value="Unassembled WGS sequence"/>
</dbReference>
<proteinExistence type="predicted"/>
<accession>A0ABR3TUN9</accession>
<name>A0ABR3TUN9_9PEZI</name>
<protein>
    <submittedName>
        <fullName evidence="1">Uncharacterized protein</fullName>
    </submittedName>
</protein>
<comment type="caution">
    <text evidence="1">The sequence shown here is derived from an EMBL/GenBank/DDBJ whole genome shotgun (WGS) entry which is preliminary data.</text>
</comment>
<dbReference type="EMBL" id="JAKEKT020000021">
    <property type="protein sequence ID" value="KAL1645017.1"/>
    <property type="molecule type" value="Genomic_DNA"/>
</dbReference>
<reference evidence="1 2" key="1">
    <citation type="journal article" date="2023" name="Plant Dis.">
        <title>First Report of Diplodia intermedia Causing Canker and Dieback Diseases on Apple Trees in Canada.</title>
        <authorList>
            <person name="Ellouze W."/>
            <person name="Ilyukhin E."/>
            <person name="Sulman M."/>
            <person name="Ali S."/>
        </authorList>
    </citation>
    <scope>NUCLEOTIDE SEQUENCE [LARGE SCALE GENOMIC DNA]</scope>
    <source>
        <strain evidence="1 2">M45-28</strain>
    </source>
</reference>
<organism evidence="1 2">
    <name type="scientific">Diplodia intermedia</name>
    <dbReference type="NCBI Taxonomy" id="856260"/>
    <lineage>
        <taxon>Eukaryota</taxon>
        <taxon>Fungi</taxon>
        <taxon>Dikarya</taxon>
        <taxon>Ascomycota</taxon>
        <taxon>Pezizomycotina</taxon>
        <taxon>Dothideomycetes</taxon>
        <taxon>Dothideomycetes incertae sedis</taxon>
        <taxon>Botryosphaeriales</taxon>
        <taxon>Botryosphaeriaceae</taxon>
        <taxon>Diplodia</taxon>
    </lineage>
</organism>